<feature type="signal peptide" evidence="7">
    <location>
        <begin position="1"/>
        <end position="21"/>
    </location>
</feature>
<comment type="subcellular location">
    <subcellularLocation>
        <location evidence="1">Cell envelope</location>
    </subcellularLocation>
</comment>
<dbReference type="GO" id="GO:0007155">
    <property type="term" value="P:cell adhesion"/>
    <property type="evidence" value="ECO:0007669"/>
    <property type="project" value="InterPro"/>
</dbReference>
<dbReference type="InterPro" id="IPR006128">
    <property type="entry name" value="Lipoprotein_PsaA-like"/>
</dbReference>
<comment type="similarity">
    <text evidence="5">Belongs to the bacterial solute-binding protein 9 family.</text>
</comment>
<evidence type="ECO:0000256" key="5">
    <source>
        <dbReference type="RuleBase" id="RU003512"/>
    </source>
</evidence>
<keyword evidence="6" id="KW-0175">Coiled coil</keyword>
<comment type="caution">
    <text evidence="8">The sequence shown here is derived from an EMBL/GenBank/DDBJ whole genome shotgun (WGS) entry which is preliminary data.</text>
</comment>
<evidence type="ECO:0000313" key="9">
    <source>
        <dbReference type="Proteomes" id="UP000823963"/>
    </source>
</evidence>
<dbReference type="PANTHER" id="PTHR42953:SF1">
    <property type="entry name" value="METAL-BINDING PROTEIN HI_0362-RELATED"/>
    <property type="match status" value="1"/>
</dbReference>
<name>A0A9D1UWW7_9LACO</name>
<dbReference type="Pfam" id="PF01297">
    <property type="entry name" value="ZnuA"/>
    <property type="match status" value="1"/>
</dbReference>
<feature type="chain" id="PRO_5038985659" evidence="7">
    <location>
        <begin position="22"/>
        <end position="289"/>
    </location>
</feature>
<evidence type="ECO:0000256" key="3">
    <source>
        <dbReference type="ARBA" id="ARBA00022723"/>
    </source>
</evidence>
<reference evidence="8" key="1">
    <citation type="journal article" date="2021" name="PeerJ">
        <title>Extensive microbial diversity within the chicken gut microbiome revealed by metagenomics and culture.</title>
        <authorList>
            <person name="Gilroy R."/>
            <person name="Ravi A."/>
            <person name="Getino M."/>
            <person name="Pursley I."/>
            <person name="Horton D.L."/>
            <person name="Alikhan N.F."/>
            <person name="Baker D."/>
            <person name="Gharbi K."/>
            <person name="Hall N."/>
            <person name="Watson M."/>
            <person name="Adriaenssens E.M."/>
            <person name="Foster-Nyarko E."/>
            <person name="Jarju S."/>
            <person name="Secka A."/>
            <person name="Antonio M."/>
            <person name="Oren A."/>
            <person name="Chaudhuri R.R."/>
            <person name="La Ragione R."/>
            <person name="Hildebrand F."/>
            <person name="Pallen M.J."/>
        </authorList>
    </citation>
    <scope>NUCLEOTIDE SEQUENCE</scope>
    <source>
        <strain evidence="8">6627</strain>
    </source>
</reference>
<dbReference type="AlphaFoldDB" id="A0A9D1UWW7"/>
<gene>
    <name evidence="8" type="ORF">H9861_04055</name>
</gene>
<dbReference type="GO" id="GO:0046872">
    <property type="term" value="F:metal ion binding"/>
    <property type="evidence" value="ECO:0007669"/>
    <property type="project" value="UniProtKB-KW"/>
</dbReference>
<dbReference type="InterPro" id="IPR006127">
    <property type="entry name" value="ZnuA-like"/>
</dbReference>
<dbReference type="InterPro" id="IPR050492">
    <property type="entry name" value="Bact_metal-bind_prot9"/>
</dbReference>
<evidence type="ECO:0000256" key="1">
    <source>
        <dbReference type="ARBA" id="ARBA00004196"/>
    </source>
</evidence>
<feature type="coiled-coil region" evidence="6">
    <location>
        <begin position="146"/>
        <end position="173"/>
    </location>
</feature>
<dbReference type="PRINTS" id="PR00690">
    <property type="entry name" value="ADHESNFAMILY"/>
</dbReference>
<dbReference type="PANTHER" id="PTHR42953">
    <property type="entry name" value="HIGH-AFFINITY ZINC UPTAKE SYSTEM PROTEIN ZNUA-RELATED"/>
    <property type="match status" value="1"/>
</dbReference>
<dbReference type="GO" id="GO:0030313">
    <property type="term" value="C:cell envelope"/>
    <property type="evidence" value="ECO:0007669"/>
    <property type="project" value="UniProtKB-SubCell"/>
</dbReference>
<keyword evidence="3" id="KW-0479">Metal-binding</keyword>
<evidence type="ECO:0000256" key="6">
    <source>
        <dbReference type="SAM" id="Coils"/>
    </source>
</evidence>
<dbReference type="EMBL" id="DXFP01000034">
    <property type="protein sequence ID" value="HIX01909.1"/>
    <property type="molecule type" value="Genomic_DNA"/>
</dbReference>
<evidence type="ECO:0000313" key="8">
    <source>
        <dbReference type="EMBL" id="HIX01909.1"/>
    </source>
</evidence>
<keyword evidence="4 7" id="KW-0732">Signal</keyword>
<proteinExistence type="inferred from homology"/>
<dbReference type="SUPFAM" id="SSF53807">
    <property type="entry name" value="Helical backbone' metal receptor"/>
    <property type="match status" value="1"/>
</dbReference>
<sequence>MSGILLLLLCCTILSGCQSHKQTQTKHLTQIKVVSTTNFYGQVAQEVLGKHGKVTSIIDSPNVDPHDFTPTVATAKKVAKSNLVIYNGVGYDTWVKRLQGSKYLSVAQLVGAKDGDNEHLWYNPQNVERLTDALVTQYSKLLPQYRTDFEHNAQQYKQKLHQLDTKMDQIKHLKTKATIAVSEPAFDYALKAMGFHIIDNHFSLAIEEGSDPSYTDIAKLQNAIKQHRIAFFVLNKQSESKIVDNMVKLCKQEHIPIVKVTETMPSNDSYIEWFDAELNQILKIVKQHA</sequence>
<organism evidence="8 9">
    <name type="scientific">Candidatus Ligilactobacillus excrementigallinarum</name>
    <dbReference type="NCBI Taxonomy" id="2838641"/>
    <lineage>
        <taxon>Bacteria</taxon>
        <taxon>Bacillati</taxon>
        <taxon>Bacillota</taxon>
        <taxon>Bacilli</taxon>
        <taxon>Lactobacillales</taxon>
        <taxon>Lactobacillaceae</taxon>
        <taxon>Ligilactobacillus</taxon>
    </lineage>
</organism>
<evidence type="ECO:0000256" key="2">
    <source>
        <dbReference type="ARBA" id="ARBA00022448"/>
    </source>
</evidence>
<accession>A0A9D1UWW7</accession>
<dbReference type="GO" id="GO:0030001">
    <property type="term" value="P:metal ion transport"/>
    <property type="evidence" value="ECO:0007669"/>
    <property type="project" value="InterPro"/>
</dbReference>
<dbReference type="Proteomes" id="UP000823963">
    <property type="component" value="Unassembled WGS sequence"/>
</dbReference>
<dbReference type="Gene3D" id="3.40.50.1980">
    <property type="entry name" value="Nitrogenase molybdenum iron protein domain"/>
    <property type="match status" value="2"/>
</dbReference>
<keyword evidence="2 5" id="KW-0813">Transport</keyword>
<reference evidence="8" key="2">
    <citation type="submission" date="2021-04" db="EMBL/GenBank/DDBJ databases">
        <authorList>
            <person name="Gilroy R."/>
        </authorList>
    </citation>
    <scope>NUCLEOTIDE SEQUENCE</scope>
    <source>
        <strain evidence="8">6627</strain>
    </source>
</reference>
<evidence type="ECO:0000256" key="7">
    <source>
        <dbReference type="SAM" id="SignalP"/>
    </source>
</evidence>
<evidence type="ECO:0000256" key="4">
    <source>
        <dbReference type="ARBA" id="ARBA00022729"/>
    </source>
</evidence>
<protein>
    <submittedName>
        <fullName evidence="8">Zinc ABC transporter substrate-binding protein</fullName>
    </submittedName>
</protein>